<keyword evidence="1" id="KW-1133">Transmembrane helix</keyword>
<dbReference type="GO" id="GO:0016747">
    <property type="term" value="F:acyltransferase activity, transferring groups other than amino-acyl groups"/>
    <property type="evidence" value="ECO:0007669"/>
    <property type="project" value="InterPro"/>
</dbReference>
<protein>
    <submittedName>
        <fullName evidence="3">Nose resistant to fluoxetine protein 6</fullName>
    </submittedName>
</protein>
<evidence type="ECO:0000313" key="4">
    <source>
        <dbReference type="Proteomes" id="UP000887013"/>
    </source>
</evidence>
<reference evidence="3" key="1">
    <citation type="submission" date="2020-08" db="EMBL/GenBank/DDBJ databases">
        <title>Multicomponent nature underlies the extraordinary mechanical properties of spider dragline silk.</title>
        <authorList>
            <person name="Kono N."/>
            <person name="Nakamura H."/>
            <person name="Mori M."/>
            <person name="Yoshida Y."/>
            <person name="Ohtoshi R."/>
            <person name="Malay A.D."/>
            <person name="Moran D.A.P."/>
            <person name="Tomita M."/>
            <person name="Numata K."/>
            <person name="Arakawa K."/>
        </authorList>
    </citation>
    <scope>NUCLEOTIDE SEQUENCE</scope>
</reference>
<evidence type="ECO:0000256" key="1">
    <source>
        <dbReference type="SAM" id="Phobius"/>
    </source>
</evidence>
<organism evidence="3 4">
    <name type="scientific">Nephila pilipes</name>
    <name type="common">Giant wood spider</name>
    <name type="synonym">Nephila maculata</name>
    <dbReference type="NCBI Taxonomy" id="299642"/>
    <lineage>
        <taxon>Eukaryota</taxon>
        <taxon>Metazoa</taxon>
        <taxon>Ecdysozoa</taxon>
        <taxon>Arthropoda</taxon>
        <taxon>Chelicerata</taxon>
        <taxon>Arachnida</taxon>
        <taxon>Araneae</taxon>
        <taxon>Araneomorphae</taxon>
        <taxon>Entelegynae</taxon>
        <taxon>Araneoidea</taxon>
        <taxon>Nephilidae</taxon>
        <taxon>Nephila</taxon>
    </lineage>
</organism>
<dbReference type="EMBL" id="BMAW01099898">
    <property type="protein sequence ID" value="GFS92338.1"/>
    <property type="molecule type" value="Genomic_DNA"/>
</dbReference>
<evidence type="ECO:0000313" key="3">
    <source>
        <dbReference type="EMBL" id="GFS92338.1"/>
    </source>
</evidence>
<feature type="transmembrane region" description="Helical" evidence="1">
    <location>
        <begin position="69"/>
        <end position="96"/>
    </location>
</feature>
<feature type="transmembrane region" description="Helical" evidence="1">
    <location>
        <begin position="262"/>
        <end position="279"/>
    </location>
</feature>
<dbReference type="Proteomes" id="UP000887013">
    <property type="component" value="Unassembled WGS sequence"/>
</dbReference>
<keyword evidence="4" id="KW-1185">Reference proteome</keyword>
<feature type="transmembrane region" description="Helical" evidence="1">
    <location>
        <begin position="330"/>
        <end position="351"/>
    </location>
</feature>
<evidence type="ECO:0000259" key="2">
    <source>
        <dbReference type="Pfam" id="PF01757"/>
    </source>
</evidence>
<feature type="transmembrane region" description="Helical" evidence="1">
    <location>
        <begin position="363"/>
        <end position="381"/>
    </location>
</feature>
<keyword evidence="1" id="KW-0472">Membrane</keyword>
<feature type="transmembrane region" description="Helical" evidence="1">
    <location>
        <begin position="179"/>
        <end position="199"/>
    </location>
</feature>
<comment type="caution">
    <text evidence="3">The sequence shown here is derived from an EMBL/GenBank/DDBJ whole genome shotgun (WGS) entry which is preliminary data.</text>
</comment>
<name>A0A8X6TA87_NEPPI</name>
<feature type="transmembrane region" description="Helical" evidence="1">
    <location>
        <begin position="117"/>
        <end position="137"/>
    </location>
</feature>
<gene>
    <name evidence="3" type="primary">nrf-6</name>
    <name evidence="3" type="ORF">NPIL_374901</name>
</gene>
<accession>A0A8X6TA87</accession>
<feature type="transmembrane region" description="Helical" evidence="1">
    <location>
        <begin position="291"/>
        <end position="310"/>
    </location>
</feature>
<sequence>MRFKSYLKCFCLLTNGKKLLSTASVENQFACICGIRFHSILSVVLGHTMQAYSITARSNEEMEMYITSWIAQIVGNIFFVIDVFFVLSGFLNAYLVSQEYDRSNGNISWINIYVYRFLRLTPANMMILGLQATLFSYTGSGPLWPTFDTDPRCKEYWWMNLLYINNFQSIYDQCLICNWYIAADMQLFILSPLFIIPLIRKPSFGYILVVAFIFLSCFITFALTIQYCLKVFGADMWYYFSHREEFVRWQAEYFDLVYDKPYTRFSSYLVGIALGRYFYRTRVSKGRINKTILFWGWIVATFLMYISFFALYKREESLIETALYNGSKDFLFSCSIAWILFVCLVGEGGFVNRFLSCKLFLPLSRLSYCVYLIHVSVVYRYHFMVKELRDFSVLSLMQMCFLVIIWSYLISFVATLLFEIPVAKLINHLTKLKKEE</sequence>
<dbReference type="InterPro" id="IPR002656">
    <property type="entry name" value="Acyl_transf_3_dom"/>
</dbReference>
<keyword evidence="1" id="KW-0812">Transmembrane</keyword>
<dbReference type="OrthoDB" id="207378at2759"/>
<dbReference type="Pfam" id="PF01757">
    <property type="entry name" value="Acyl_transf_3"/>
    <property type="match status" value="1"/>
</dbReference>
<feature type="transmembrane region" description="Helical" evidence="1">
    <location>
        <begin position="206"/>
        <end position="227"/>
    </location>
</feature>
<dbReference type="PANTHER" id="PTHR11161">
    <property type="entry name" value="O-ACYLTRANSFERASE"/>
    <property type="match status" value="1"/>
</dbReference>
<dbReference type="InterPro" id="IPR052728">
    <property type="entry name" value="O2_lipid_transport_reg"/>
</dbReference>
<proteinExistence type="predicted"/>
<feature type="transmembrane region" description="Helical" evidence="1">
    <location>
        <begin position="393"/>
        <end position="418"/>
    </location>
</feature>
<dbReference type="PANTHER" id="PTHR11161:SF0">
    <property type="entry name" value="O-ACYLTRANSFERASE LIKE PROTEIN"/>
    <property type="match status" value="1"/>
</dbReference>
<feature type="domain" description="Acyltransferase 3" evidence="2">
    <location>
        <begin position="34"/>
        <end position="411"/>
    </location>
</feature>
<dbReference type="AlphaFoldDB" id="A0A8X6TA87"/>